<feature type="domain" description="RIO kinase" evidence="16">
    <location>
        <begin position="67"/>
        <end position="312"/>
    </location>
</feature>
<dbReference type="FunFam" id="1.10.10.10:FF:000053">
    <property type="entry name" value="Serine/threonine-protein kinase RIO2"/>
    <property type="match status" value="1"/>
</dbReference>
<keyword evidence="9" id="KW-0067">ATP-binding</keyword>
<dbReference type="InterPro" id="IPR036390">
    <property type="entry name" value="WH_DNA-bd_sf"/>
</dbReference>
<dbReference type="SMART" id="SM00090">
    <property type="entry name" value="RIO"/>
    <property type="match status" value="1"/>
</dbReference>
<dbReference type="FunFam" id="1.10.510.10:FF:000566">
    <property type="entry name" value="Serine/threonine-protein kinase rio2"/>
    <property type="match status" value="1"/>
</dbReference>
<dbReference type="GO" id="GO:0030688">
    <property type="term" value="C:preribosome, small subunit precursor"/>
    <property type="evidence" value="ECO:0007669"/>
    <property type="project" value="TreeGrafter"/>
</dbReference>
<dbReference type="InterPro" id="IPR000687">
    <property type="entry name" value="RIO_kinase"/>
</dbReference>
<dbReference type="FunFam" id="3.30.200.20:FF:000052">
    <property type="entry name" value="Serine/threonine-protein kinase RIO2"/>
    <property type="match status" value="1"/>
</dbReference>
<dbReference type="SUPFAM" id="SSF46785">
    <property type="entry name" value="Winged helix' DNA-binding domain"/>
    <property type="match status" value="1"/>
</dbReference>
<dbReference type="EMBL" id="JANBVO010000056">
    <property type="protein sequence ID" value="KAJ9132545.1"/>
    <property type="molecule type" value="Genomic_DNA"/>
</dbReference>
<evidence type="ECO:0000256" key="4">
    <source>
        <dbReference type="ARBA" id="ARBA00022527"/>
    </source>
</evidence>
<dbReference type="GO" id="GO:0004674">
    <property type="term" value="F:protein serine/threonine kinase activity"/>
    <property type="evidence" value="ECO:0007669"/>
    <property type="project" value="UniProtKB-KW"/>
</dbReference>
<comment type="catalytic activity">
    <reaction evidence="12">
        <text>L-seryl-[protein] + ATP = O-phospho-L-seryl-[protein] + ADP + H(+)</text>
        <dbReference type="Rhea" id="RHEA:17989"/>
        <dbReference type="Rhea" id="RHEA-COMP:9863"/>
        <dbReference type="Rhea" id="RHEA-COMP:11604"/>
        <dbReference type="ChEBI" id="CHEBI:15378"/>
        <dbReference type="ChEBI" id="CHEBI:29999"/>
        <dbReference type="ChEBI" id="CHEBI:30616"/>
        <dbReference type="ChEBI" id="CHEBI:83421"/>
        <dbReference type="ChEBI" id="CHEBI:456216"/>
        <dbReference type="EC" id="2.7.11.1"/>
    </reaction>
</comment>
<evidence type="ECO:0000256" key="13">
    <source>
        <dbReference type="ARBA" id="ARBA00068353"/>
    </source>
</evidence>
<dbReference type="GO" id="GO:0005524">
    <property type="term" value="F:ATP binding"/>
    <property type="evidence" value="ECO:0007669"/>
    <property type="project" value="UniProtKB-KW"/>
</dbReference>
<evidence type="ECO:0000256" key="14">
    <source>
        <dbReference type="ARBA" id="ARBA00068837"/>
    </source>
</evidence>
<feature type="compositionally biased region" description="Basic and acidic residues" evidence="15">
    <location>
        <begin position="377"/>
        <end position="387"/>
    </location>
</feature>
<dbReference type="Pfam" id="PF01163">
    <property type="entry name" value="RIO1"/>
    <property type="match status" value="2"/>
</dbReference>
<comment type="cofactor">
    <cofactor evidence="1">
        <name>Mg(2+)</name>
        <dbReference type="ChEBI" id="CHEBI:18420"/>
    </cofactor>
</comment>
<protein>
    <recommendedName>
        <fullName evidence="13">Serine/threonine-protein kinase RIO2</fullName>
        <ecNumber evidence="3">2.7.11.1</ecNumber>
    </recommendedName>
    <alternativeName>
        <fullName evidence="14">Serine/threonine-protein kinase rio2</fullName>
    </alternativeName>
</protein>
<evidence type="ECO:0000313" key="18">
    <source>
        <dbReference type="Proteomes" id="UP001174694"/>
    </source>
</evidence>
<dbReference type="Gene3D" id="3.30.200.20">
    <property type="entry name" value="Phosphorylase Kinase, domain 1"/>
    <property type="match status" value="1"/>
</dbReference>
<dbReference type="GO" id="GO:0030490">
    <property type="term" value="P:maturation of SSU-rRNA"/>
    <property type="evidence" value="ECO:0007669"/>
    <property type="project" value="TreeGrafter"/>
</dbReference>
<evidence type="ECO:0000313" key="17">
    <source>
        <dbReference type="EMBL" id="KAJ9132545.1"/>
    </source>
</evidence>
<keyword evidence="10" id="KW-0460">Magnesium</keyword>
<dbReference type="PROSITE" id="PS01245">
    <property type="entry name" value="RIO1"/>
    <property type="match status" value="1"/>
</dbReference>
<dbReference type="InterPro" id="IPR018935">
    <property type="entry name" value="RIO_kinase_CS"/>
</dbReference>
<evidence type="ECO:0000256" key="12">
    <source>
        <dbReference type="ARBA" id="ARBA00048679"/>
    </source>
</evidence>
<evidence type="ECO:0000256" key="6">
    <source>
        <dbReference type="ARBA" id="ARBA00022723"/>
    </source>
</evidence>
<dbReference type="Pfam" id="PF09202">
    <property type="entry name" value="Rio2_N"/>
    <property type="match status" value="1"/>
</dbReference>
<evidence type="ECO:0000256" key="15">
    <source>
        <dbReference type="SAM" id="MobiDB-lite"/>
    </source>
</evidence>
<comment type="similarity">
    <text evidence="2">Belongs to the protein kinase superfamily. RIO-type Ser/Thr kinase family.</text>
</comment>
<evidence type="ECO:0000259" key="16">
    <source>
        <dbReference type="SMART" id="SM00090"/>
    </source>
</evidence>
<keyword evidence="7" id="KW-0547">Nucleotide-binding</keyword>
<evidence type="ECO:0000256" key="3">
    <source>
        <dbReference type="ARBA" id="ARBA00012513"/>
    </source>
</evidence>
<keyword evidence="4" id="KW-0723">Serine/threonine-protein kinase</keyword>
<dbReference type="CDD" id="cd05144">
    <property type="entry name" value="RIO2_C"/>
    <property type="match status" value="1"/>
</dbReference>
<reference evidence="17" key="1">
    <citation type="submission" date="2022-07" db="EMBL/GenBank/DDBJ databases">
        <title>Fungi with potential for degradation of polypropylene.</title>
        <authorList>
            <person name="Gostincar C."/>
        </authorList>
    </citation>
    <scope>NUCLEOTIDE SEQUENCE</scope>
    <source>
        <strain evidence="17">EXF-13308</strain>
    </source>
</reference>
<feature type="region of interest" description="Disordered" evidence="15">
    <location>
        <begin position="343"/>
        <end position="432"/>
    </location>
</feature>
<dbReference type="Proteomes" id="UP001174694">
    <property type="component" value="Unassembled WGS sequence"/>
</dbReference>
<comment type="catalytic activity">
    <reaction evidence="11">
        <text>L-threonyl-[protein] + ATP = O-phospho-L-threonyl-[protein] + ADP + H(+)</text>
        <dbReference type="Rhea" id="RHEA:46608"/>
        <dbReference type="Rhea" id="RHEA-COMP:11060"/>
        <dbReference type="Rhea" id="RHEA-COMP:11605"/>
        <dbReference type="ChEBI" id="CHEBI:15378"/>
        <dbReference type="ChEBI" id="CHEBI:30013"/>
        <dbReference type="ChEBI" id="CHEBI:30616"/>
        <dbReference type="ChEBI" id="CHEBI:61977"/>
        <dbReference type="ChEBI" id="CHEBI:456216"/>
        <dbReference type="EC" id="2.7.11.1"/>
    </reaction>
</comment>
<dbReference type="GO" id="GO:0005829">
    <property type="term" value="C:cytosol"/>
    <property type="evidence" value="ECO:0007669"/>
    <property type="project" value="TreeGrafter"/>
</dbReference>
<dbReference type="GO" id="GO:0046872">
    <property type="term" value="F:metal ion binding"/>
    <property type="evidence" value="ECO:0007669"/>
    <property type="project" value="UniProtKB-KW"/>
</dbReference>
<dbReference type="Gene3D" id="1.10.510.10">
    <property type="entry name" value="Transferase(Phosphotransferase) domain 1"/>
    <property type="match status" value="1"/>
</dbReference>
<feature type="compositionally biased region" description="Basic and acidic residues" evidence="15">
    <location>
        <begin position="408"/>
        <end position="432"/>
    </location>
</feature>
<dbReference type="InterPro" id="IPR030484">
    <property type="entry name" value="Rio2"/>
</dbReference>
<keyword evidence="5" id="KW-0808">Transferase</keyword>
<dbReference type="InterPro" id="IPR011009">
    <property type="entry name" value="Kinase-like_dom_sf"/>
</dbReference>
<feature type="compositionally biased region" description="Acidic residues" evidence="15">
    <location>
        <begin position="357"/>
        <end position="376"/>
    </location>
</feature>
<evidence type="ECO:0000256" key="11">
    <source>
        <dbReference type="ARBA" id="ARBA00047899"/>
    </source>
</evidence>
<evidence type="ECO:0000256" key="10">
    <source>
        <dbReference type="ARBA" id="ARBA00022842"/>
    </source>
</evidence>
<dbReference type="GO" id="GO:0005634">
    <property type="term" value="C:nucleus"/>
    <property type="evidence" value="ECO:0007669"/>
    <property type="project" value="TreeGrafter"/>
</dbReference>
<name>A0AA38R1Q2_9PEZI</name>
<dbReference type="Gene3D" id="1.10.10.10">
    <property type="entry name" value="Winged helix-like DNA-binding domain superfamily/Winged helix DNA-binding domain"/>
    <property type="match status" value="1"/>
</dbReference>
<keyword evidence="8" id="KW-0418">Kinase</keyword>
<evidence type="ECO:0000256" key="8">
    <source>
        <dbReference type="ARBA" id="ARBA00022777"/>
    </source>
</evidence>
<dbReference type="EC" id="2.7.11.1" evidence="3"/>
<evidence type="ECO:0000256" key="2">
    <source>
        <dbReference type="ARBA" id="ARBA00009196"/>
    </source>
</evidence>
<organism evidence="17 18">
    <name type="scientific">Pleurostoma richardsiae</name>
    <dbReference type="NCBI Taxonomy" id="41990"/>
    <lineage>
        <taxon>Eukaryota</taxon>
        <taxon>Fungi</taxon>
        <taxon>Dikarya</taxon>
        <taxon>Ascomycota</taxon>
        <taxon>Pezizomycotina</taxon>
        <taxon>Sordariomycetes</taxon>
        <taxon>Sordariomycetidae</taxon>
        <taxon>Calosphaeriales</taxon>
        <taxon>Pleurostomataceae</taxon>
        <taxon>Pleurostoma</taxon>
    </lineage>
</organism>
<proteinExistence type="inferred from homology"/>
<keyword evidence="6" id="KW-0479">Metal-binding</keyword>
<evidence type="ECO:0000256" key="1">
    <source>
        <dbReference type="ARBA" id="ARBA00001946"/>
    </source>
</evidence>
<keyword evidence="18" id="KW-1185">Reference proteome</keyword>
<dbReference type="InterPro" id="IPR015285">
    <property type="entry name" value="RIO2_wHTH_N"/>
</dbReference>
<dbReference type="AlphaFoldDB" id="A0AA38R1Q2"/>
<evidence type="ECO:0000256" key="5">
    <source>
        <dbReference type="ARBA" id="ARBA00022679"/>
    </source>
</evidence>
<comment type="caution">
    <text evidence="17">The sequence shown here is derived from an EMBL/GenBank/DDBJ whole genome shotgun (WGS) entry which is preliminary data.</text>
</comment>
<dbReference type="InterPro" id="IPR018934">
    <property type="entry name" value="RIO_dom"/>
</dbReference>
<sequence length="432" mass="47954">MKLDTKAMRHLTAEDWRVLTAVEQGSKNHEIVPTPLIEKISRVRGGASGVHKSISNLAKTGLIGRVKEAKYDGYRLTYGGLDYLALHTHSSRREVYSVGSRIGVGKESDIMIVADEKGKQRVLKIHRLGRISFRTVKANRDYLRNRQGGSWMYLSRLAAMKEFAFMRALKEEGFPVPDPIAQSRHTIVMSLIDAHPMRQISSVPDPASLYAELIGLILRLAKHGLIHGDFNEFNILIKEERQDAAGEDKAEGVLKLIPILIDFPQMVSMDHQNAEMYFDRDVNCIKRFFERRFHFVSSEPGPFFKDAKKLVGSGGATRIDAALEASGFTKKMLKDLEAAIREQAASKDEGGENAGSSEEEEGEGEEEDEEEDDERDAEVVIIRDKGEVAGQADTVVSGARSASPEAEISPRDDTASRMEKLGIDDKADPSPS</sequence>
<evidence type="ECO:0000256" key="9">
    <source>
        <dbReference type="ARBA" id="ARBA00022840"/>
    </source>
</evidence>
<accession>A0AA38R1Q2</accession>
<dbReference type="InterPro" id="IPR036388">
    <property type="entry name" value="WH-like_DNA-bd_sf"/>
</dbReference>
<dbReference type="PANTHER" id="PTHR45852">
    <property type="entry name" value="SER/THR-PROTEIN KINASE RIO2"/>
    <property type="match status" value="1"/>
</dbReference>
<dbReference type="SUPFAM" id="SSF56112">
    <property type="entry name" value="Protein kinase-like (PK-like)"/>
    <property type="match status" value="1"/>
</dbReference>
<gene>
    <name evidence="17" type="ORF">NKR23_g11172</name>
</gene>
<evidence type="ECO:0000256" key="7">
    <source>
        <dbReference type="ARBA" id="ARBA00022741"/>
    </source>
</evidence>
<dbReference type="PANTHER" id="PTHR45852:SF1">
    <property type="entry name" value="SERINE_THREONINE-PROTEIN KINASE RIO2"/>
    <property type="match status" value="1"/>
</dbReference>